<gene>
    <name evidence="2" type="ORF">G4B88_028017</name>
</gene>
<comment type="caution">
    <text evidence="2">The sequence shown here is derived from an EMBL/GenBank/DDBJ whole genome shotgun (WGS) entry which is preliminary data.</text>
</comment>
<organism evidence="2 3">
    <name type="scientific">Cannabis sativa</name>
    <name type="common">Hemp</name>
    <name type="synonym">Marijuana</name>
    <dbReference type="NCBI Taxonomy" id="3483"/>
    <lineage>
        <taxon>Eukaryota</taxon>
        <taxon>Viridiplantae</taxon>
        <taxon>Streptophyta</taxon>
        <taxon>Embryophyta</taxon>
        <taxon>Tracheophyta</taxon>
        <taxon>Spermatophyta</taxon>
        <taxon>Magnoliopsida</taxon>
        <taxon>eudicotyledons</taxon>
        <taxon>Gunneridae</taxon>
        <taxon>Pentapetalae</taxon>
        <taxon>rosids</taxon>
        <taxon>fabids</taxon>
        <taxon>Rosales</taxon>
        <taxon>Cannabaceae</taxon>
        <taxon>Cannabis</taxon>
    </lineage>
</organism>
<dbReference type="AlphaFoldDB" id="A0A7J6I7F8"/>
<evidence type="ECO:0000256" key="1">
    <source>
        <dbReference type="SAM" id="SignalP"/>
    </source>
</evidence>
<dbReference type="Proteomes" id="UP000583929">
    <property type="component" value="Unassembled WGS sequence"/>
</dbReference>
<evidence type="ECO:0000313" key="2">
    <source>
        <dbReference type="EMBL" id="KAF4403246.1"/>
    </source>
</evidence>
<protein>
    <submittedName>
        <fullName evidence="2">Uncharacterized protein</fullName>
    </submittedName>
</protein>
<feature type="chain" id="PRO_5029613217" evidence="1">
    <location>
        <begin position="23"/>
        <end position="123"/>
    </location>
</feature>
<dbReference type="EMBL" id="JAATIQ010000005">
    <property type="protein sequence ID" value="KAF4403246.1"/>
    <property type="molecule type" value="Genomic_DNA"/>
</dbReference>
<reference evidence="2 3" key="1">
    <citation type="journal article" date="2020" name="bioRxiv">
        <title>Sequence and annotation of 42 cannabis genomes reveals extensive copy number variation in cannabinoid synthesis and pathogen resistance genes.</title>
        <authorList>
            <person name="Mckernan K.J."/>
            <person name="Helbert Y."/>
            <person name="Kane L.T."/>
            <person name="Ebling H."/>
            <person name="Zhang L."/>
            <person name="Liu B."/>
            <person name="Eaton Z."/>
            <person name="Mclaughlin S."/>
            <person name="Kingan S."/>
            <person name="Baybayan P."/>
            <person name="Concepcion G."/>
            <person name="Jordan M."/>
            <person name="Riva A."/>
            <person name="Barbazuk W."/>
            <person name="Harkins T."/>
        </authorList>
    </citation>
    <scope>NUCLEOTIDE SEQUENCE [LARGE SCALE GENOMIC DNA]</scope>
    <source>
        <strain evidence="3">cv. Jamaican Lion 4</strain>
        <tissue evidence="2">Leaf</tissue>
    </source>
</reference>
<proteinExistence type="predicted"/>
<feature type="signal peptide" evidence="1">
    <location>
        <begin position="1"/>
        <end position="22"/>
    </location>
</feature>
<name>A0A7J6I7F8_CANSA</name>
<keyword evidence="1" id="KW-0732">Signal</keyword>
<accession>A0A7J6I7F8</accession>
<keyword evidence="3" id="KW-1185">Reference proteome</keyword>
<evidence type="ECO:0000313" key="3">
    <source>
        <dbReference type="Proteomes" id="UP000583929"/>
    </source>
</evidence>
<sequence>MAFNKGFLVLLLLALVAATAHARVDLMGLFVNDHSDPFCPPPGPTICVSCECNEEAGELVCVRSDSRKGKCPSNCSESCACDRSRCPRCWCNYKVVGCPKICPPPSITNAQVAFENLLTFKTG</sequence>